<evidence type="ECO:0000259" key="3">
    <source>
        <dbReference type="PROSITE" id="PS50883"/>
    </source>
</evidence>
<dbReference type="SMART" id="SM00267">
    <property type="entry name" value="GGDEF"/>
    <property type="match status" value="1"/>
</dbReference>
<proteinExistence type="predicted"/>
<organism evidence="5 6">
    <name type="scientific">Virgibacillus xinjiangensis</name>
    <dbReference type="NCBI Taxonomy" id="393090"/>
    <lineage>
        <taxon>Bacteria</taxon>
        <taxon>Bacillati</taxon>
        <taxon>Bacillota</taxon>
        <taxon>Bacilli</taxon>
        <taxon>Bacillales</taxon>
        <taxon>Bacillaceae</taxon>
        <taxon>Virgibacillus</taxon>
    </lineage>
</organism>
<evidence type="ECO:0000313" key="6">
    <source>
        <dbReference type="Proteomes" id="UP001595279"/>
    </source>
</evidence>
<dbReference type="SUPFAM" id="SSF141868">
    <property type="entry name" value="EAL domain-like"/>
    <property type="match status" value="1"/>
</dbReference>
<accession>A0ABV7CVQ8</accession>
<gene>
    <name evidence="5" type="ORF">ACFOGI_09165</name>
</gene>
<feature type="domain" description="GGDEF" evidence="4">
    <location>
        <begin position="212"/>
        <end position="343"/>
    </location>
</feature>
<dbReference type="Pfam" id="PF00563">
    <property type="entry name" value="EAL"/>
    <property type="match status" value="1"/>
</dbReference>
<keyword evidence="1" id="KW-1133">Transmembrane helix</keyword>
<evidence type="ECO:0000256" key="1">
    <source>
        <dbReference type="SAM" id="Phobius"/>
    </source>
</evidence>
<dbReference type="NCBIfam" id="TIGR00254">
    <property type="entry name" value="GGDEF"/>
    <property type="match status" value="1"/>
</dbReference>
<dbReference type="InterPro" id="IPR035919">
    <property type="entry name" value="EAL_sf"/>
</dbReference>
<dbReference type="Gene3D" id="3.30.70.270">
    <property type="match status" value="1"/>
</dbReference>
<dbReference type="RefSeq" id="WP_390271662.1">
    <property type="nucleotide sequence ID" value="NZ_JBHRSA010000038.1"/>
</dbReference>
<dbReference type="Gene3D" id="3.20.20.450">
    <property type="entry name" value="EAL domain"/>
    <property type="match status" value="1"/>
</dbReference>
<protein>
    <submittedName>
        <fullName evidence="5">EAL domain-containing protein</fullName>
    </submittedName>
</protein>
<dbReference type="CDD" id="cd01948">
    <property type="entry name" value="EAL"/>
    <property type="match status" value="1"/>
</dbReference>
<dbReference type="SMART" id="SM00052">
    <property type="entry name" value="EAL"/>
    <property type="match status" value="1"/>
</dbReference>
<dbReference type="CDD" id="cd00130">
    <property type="entry name" value="PAS"/>
    <property type="match status" value="1"/>
</dbReference>
<dbReference type="SUPFAM" id="SSF55073">
    <property type="entry name" value="Nucleotide cyclase"/>
    <property type="match status" value="1"/>
</dbReference>
<evidence type="ECO:0000259" key="4">
    <source>
        <dbReference type="PROSITE" id="PS50887"/>
    </source>
</evidence>
<evidence type="ECO:0000259" key="2">
    <source>
        <dbReference type="PROSITE" id="PS50112"/>
    </source>
</evidence>
<dbReference type="Pfam" id="PF00990">
    <property type="entry name" value="GGDEF"/>
    <property type="match status" value="1"/>
</dbReference>
<feature type="transmembrane region" description="Helical" evidence="1">
    <location>
        <begin position="7"/>
        <end position="25"/>
    </location>
</feature>
<feature type="transmembrane region" description="Helical" evidence="1">
    <location>
        <begin position="31"/>
        <end position="54"/>
    </location>
</feature>
<dbReference type="InterPro" id="IPR000160">
    <property type="entry name" value="GGDEF_dom"/>
</dbReference>
<dbReference type="NCBIfam" id="TIGR00229">
    <property type="entry name" value="sensory_box"/>
    <property type="match status" value="1"/>
</dbReference>
<sequence>MKYFWRTLCPSLLLIINLGGVILYSSFSPSILFFILVNVVIFYFVGLIIDKFILSYKELRISKKQSEQYKQAIQSARDGIAIVDINGEIQCMNDALLDIYGFERDDLKSGKQLASQDVIGKMKEEVLPELKRTGYWRGELEGRRHDGTPFPHELSFSQIAGTDKFINVVRDLTEEKENEKLINQLVWHNDLSELPNRRAMLKMMNSQIEIGEPFSFFFIDLDEFKNINDVFGHFIGDHLLQYVGSKFKELQSDELFVYHLGGDEFTVLSLGNRQDDRQVADSIVQKLADPVELNGNTISVTPSIGISRYLDDSSTMEQVMKNADLAMYYAKQQGKGKSQLFCEEFSDQYERKIMLENELKHSMANNELYVVFQTKHDLLSGELVGMESLLRWSHPQLGNISPIEFIPIAEQSHQIIAIGEWVLNESLAYLTDWIKAGHEDLKVSVNISKKQLVDRAFIPTLKILLDRYQVDPGQLELEITESITSEVDDIIPSLVILKELGVGLSIDDFGKGYSSLSVLNTLPIDTLKIDRSFVQSISSTKYGLDIIKSIIDIGKNMDLCVVAEGVETEAHLEELKKLNCPVGQGYYFSKPLTPERIKSEFLEREGAAAIE</sequence>
<dbReference type="PANTHER" id="PTHR44757">
    <property type="entry name" value="DIGUANYLATE CYCLASE DGCP"/>
    <property type="match status" value="1"/>
</dbReference>
<feature type="domain" description="EAL" evidence="3">
    <location>
        <begin position="352"/>
        <end position="605"/>
    </location>
</feature>
<dbReference type="InterPro" id="IPR000014">
    <property type="entry name" value="PAS"/>
</dbReference>
<keyword evidence="6" id="KW-1185">Reference proteome</keyword>
<dbReference type="InterPro" id="IPR001633">
    <property type="entry name" value="EAL_dom"/>
</dbReference>
<dbReference type="PANTHER" id="PTHR44757:SF2">
    <property type="entry name" value="BIOFILM ARCHITECTURE MAINTENANCE PROTEIN MBAA"/>
    <property type="match status" value="1"/>
</dbReference>
<dbReference type="PROSITE" id="PS50112">
    <property type="entry name" value="PAS"/>
    <property type="match status" value="1"/>
</dbReference>
<evidence type="ECO:0000313" key="5">
    <source>
        <dbReference type="EMBL" id="MFC3040427.1"/>
    </source>
</evidence>
<dbReference type="Pfam" id="PF13426">
    <property type="entry name" value="PAS_9"/>
    <property type="match status" value="1"/>
</dbReference>
<dbReference type="InterPro" id="IPR035965">
    <property type="entry name" value="PAS-like_dom_sf"/>
</dbReference>
<dbReference type="InterPro" id="IPR052155">
    <property type="entry name" value="Biofilm_reg_signaling"/>
</dbReference>
<name>A0ABV7CVQ8_9BACI</name>
<dbReference type="PROSITE" id="PS50887">
    <property type="entry name" value="GGDEF"/>
    <property type="match status" value="1"/>
</dbReference>
<keyword evidence="1" id="KW-0472">Membrane</keyword>
<keyword evidence="1" id="KW-0812">Transmembrane</keyword>
<dbReference type="Gene3D" id="3.30.450.20">
    <property type="entry name" value="PAS domain"/>
    <property type="match status" value="1"/>
</dbReference>
<reference evidence="6" key="1">
    <citation type="journal article" date="2019" name="Int. J. Syst. Evol. Microbiol.">
        <title>The Global Catalogue of Microorganisms (GCM) 10K type strain sequencing project: providing services to taxonomists for standard genome sequencing and annotation.</title>
        <authorList>
            <consortium name="The Broad Institute Genomics Platform"/>
            <consortium name="The Broad Institute Genome Sequencing Center for Infectious Disease"/>
            <person name="Wu L."/>
            <person name="Ma J."/>
        </authorList>
    </citation>
    <scope>NUCLEOTIDE SEQUENCE [LARGE SCALE GENOMIC DNA]</scope>
    <source>
        <strain evidence="6">KCTC 13128</strain>
    </source>
</reference>
<comment type="caution">
    <text evidence="5">The sequence shown here is derived from an EMBL/GenBank/DDBJ whole genome shotgun (WGS) entry which is preliminary data.</text>
</comment>
<dbReference type="EMBL" id="JBHRSA010000038">
    <property type="protein sequence ID" value="MFC3040427.1"/>
    <property type="molecule type" value="Genomic_DNA"/>
</dbReference>
<dbReference type="InterPro" id="IPR043128">
    <property type="entry name" value="Rev_trsase/Diguanyl_cyclase"/>
</dbReference>
<dbReference type="InterPro" id="IPR029787">
    <property type="entry name" value="Nucleotide_cyclase"/>
</dbReference>
<dbReference type="PROSITE" id="PS50883">
    <property type="entry name" value="EAL"/>
    <property type="match status" value="1"/>
</dbReference>
<dbReference type="Proteomes" id="UP001595279">
    <property type="component" value="Unassembled WGS sequence"/>
</dbReference>
<dbReference type="SUPFAM" id="SSF55785">
    <property type="entry name" value="PYP-like sensor domain (PAS domain)"/>
    <property type="match status" value="1"/>
</dbReference>
<dbReference type="CDD" id="cd01949">
    <property type="entry name" value="GGDEF"/>
    <property type="match status" value="1"/>
</dbReference>
<feature type="domain" description="PAS" evidence="2">
    <location>
        <begin position="65"/>
        <end position="107"/>
    </location>
</feature>